<proteinExistence type="predicted"/>
<evidence type="ECO:0000313" key="1">
    <source>
        <dbReference type="EMBL" id="MBD8128128.1"/>
    </source>
</evidence>
<evidence type="ECO:0000313" key="2">
    <source>
        <dbReference type="Proteomes" id="UP000610459"/>
    </source>
</evidence>
<gene>
    <name evidence="1" type="ORF">IFT41_18695</name>
</gene>
<name>A0ACC5PT62_ENTAG</name>
<sequence length="69" mass="7848">MVKAIFSAYGMFLTQENGKYYINYDAGGVTNKDVKCEISVEEFNKAKLSEQDAYEVIICTQVRDKTNHS</sequence>
<reference evidence="1 2" key="1">
    <citation type="journal article" date="2020" name="FEMS Microbiol. Ecol.">
        <title>Temporal dynamics of bacterial communities during seed development and maturation.</title>
        <authorList>
            <person name="Chesneau G."/>
            <person name="Torres-Cortes G."/>
            <person name="Briand M."/>
            <person name="Darrasse A."/>
            <person name="Preveaux A."/>
            <person name="Marais C."/>
            <person name="Jacques M.A."/>
            <person name="Shade A."/>
            <person name="Barret M."/>
        </authorList>
    </citation>
    <scope>NUCLEOTIDE SEQUENCE [LARGE SCALE GENOMIC DNA]</scope>
    <source>
        <strain evidence="1 2">CFBP13709</strain>
    </source>
</reference>
<dbReference type="Proteomes" id="UP000610459">
    <property type="component" value="Unassembled WGS sequence"/>
</dbReference>
<dbReference type="EMBL" id="JACYNR010000013">
    <property type="protein sequence ID" value="MBD8128128.1"/>
    <property type="molecule type" value="Genomic_DNA"/>
</dbReference>
<comment type="caution">
    <text evidence="1">The sequence shown here is derived from an EMBL/GenBank/DDBJ whole genome shotgun (WGS) entry which is preliminary data.</text>
</comment>
<protein>
    <submittedName>
        <fullName evidence="1">Uncharacterized protein</fullName>
    </submittedName>
</protein>
<keyword evidence="2" id="KW-1185">Reference proteome</keyword>
<organism evidence="1 2">
    <name type="scientific">Enterobacter agglomerans</name>
    <name type="common">Erwinia herbicola</name>
    <name type="synonym">Pantoea agglomerans</name>
    <dbReference type="NCBI Taxonomy" id="549"/>
    <lineage>
        <taxon>Bacteria</taxon>
        <taxon>Pseudomonadati</taxon>
        <taxon>Pseudomonadota</taxon>
        <taxon>Gammaproteobacteria</taxon>
        <taxon>Enterobacterales</taxon>
        <taxon>Erwiniaceae</taxon>
        <taxon>Pantoea</taxon>
        <taxon>Pantoea agglomerans group</taxon>
    </lineage>
</organism>
<accession>A0ACC5PT62</accession>